<keyword evidence="1" id="KW-1133">Transmembrane helix</keyword>
<organism evidence="2 3">
    <name type="scientific">Amborella trichopoda</name>
    <dbReference type="NCBI Taxonomy" id="13333"/>
    <lineage>
        <taxon>Eukaryota</taxon>
        <taxon>Viridiplantae</taxon>
        <taxon>Streptophyta</taxon>
        <taxon>Embryophyta</taxon>
        <taxon>Tracheophyta</taxon>
        <taxon>Spermatophyta</taxon>
        <taxon>Magnoliopsida</taxon>
        <taxon>Amborellales</taxon>
        <taxon>Amborellaceae</taxon>
        <taxon>Amborella</taxon>
    </lineage>
</organism>
<dbReference type="Proteomes" id="UP000017836">
    <property type="component" value="Unassembled WGS sequence"/>
</dbReference>
<dbReference type="EMBL" id="KI394011">
    <property type="protein sequence ID" value="ERN05523.1"/>
    <property type="molecule type" value="Genomic_DNA"/>
</dbReference>
<feature type="transmembrane region" description="Helical" evidence="1">
    <location>
        <begin position="12"/>
        <end position="29"/>
    </location>
</feature>
<keyword evidence="1" id="KW-0812">Transmembrane</keyword>
<dbReference type="Gramene" id="ERN05523">
    <property type="protein sequence ID" value="ERN05523"/>
    <property type="gene ID" value="AMTR_s00007p00262130"/>
</dbReference>
<feature type="transmembrane region" description="Helical" evidence="1">
    <location>
        <begin position="49"/>
        <end position="70"/>
    </location>
</feature>
<dbReference type="AlphaFoldDB" id="W1PC44"/>
<keyword evidence="1" id="KW-0472">Membrane</keyword>
<protein>
    <submittedName>
        <fullName evidence="2">Uncharacterized protein</fullName>
    </submittedName>
</protein>
<sequence>MADLSRNCRRSRLGFSYWIALLAVISIYYQHPQLPHPLSSWEYANGLPLGSLLSLGSLTLGSISAVLSLIERQYVLTSVVEMSDPPKIHHQYLNLVTKNKKVIREKTLLVLARENVTDLCVSFPELTYKGAMHQHMHPPIRCIPPCRTTGCALPVCTWSTTWPMWTGAVVPCDIPLRDNGLWSAPSARLAPTCVPAFRANECMLKPTFPSNAYIGPKTFLKR</sequence>
<evidence type="ECO:0000313" key="3">
    <source>
        <dbReference type="Proteomes" id="UP000017836"/>
    </source>
</evidence>
<proteinExistence type="predicted"/>
<accession>W1PC44</accession>
<dbReference type="HOGENOM" id="CLU_1246842_0_0_1"/>
<reference evidence="3" key="1">
    <citation type="journal article" date="2013" name="Science">
        <title>The Amborella genome and the evolution of flowering plants.</title>
        <authorList>
            <consortium name="Amborella Genome Project"/>
        </authorList>
    </citation>
    <scope>NUCLEOTIDE SEQUENCE [LARGE SCALE GENOMIC DNA]</scope>
</reference>
<gene>
    <name evidence="2" type="ORF">AMTR_s00007p00262130</name>
</gene>
<evidence type="ECO:0000313" key="2">
    <source>
        <dbReference type="EMBL" id="ERN05523.1"/>
    </source>
</evidence>
<evidence type="ECO:0000256" key="1">
    <source>
        <dbReference type="SAM" id="Phobius"/>
    </source>
</evidence>
<keyword evidence="3" id="KW-1185">Reference proteome</keyword>
<name>W1PC44_AMBTC</name>